<dbReference type="PROSITE" id="PS51257">
    <property type="entry name" value="PROKAR_LIPOPROTEIN"/>
    <property type="match status" value="1"/>
</dbReference>
<proteinExistence type="predicted"/>
<comment type="caution">
    <text evidence="1">The sequence shown here is derived from an EMBL/GenBank/DDBJ whole genome shotgun (WGS) entry which is preliminary data.</text>
</comment>
<reference evidence="2" key="1">
    <citation type="journal article" date="2019" name="Int. J. Syst. Evol. Microbiol.">
        <title>The Global Catalogue of Microorganisms (GCM) 10K type strain sequencing project: providing services to taxonomists for standard genome sequencing and annotation.</title>
        <authorList>
            <consortium name="The Broad Institute Genomics Platform"/>
            <consortium name="The Broad Institute Genome Sequencing Center for Infectious Disease"/>
            <person name="Wu L."/>
            <person name="Ma J."/>
        </authorList>
    </citation>
    <scope>NUCLEOTIDE SEQUENCE [LARGE SCALE GENOMIC DNA]</scope>
    <source>
        <strain evidence="2">JCM 17705</strain>
    </source>
</reference>
<name>A0ABP8GGP2_9SPHI</name>
<evidence type="ECO:0000313" key="2">
    <source>
        <dbReference type="Proteomes" id="UP001500582"/>
    </source>
</evidence>
<dbReference type="RefSeq" id="WP_345211406.1">
    <property type="nucleotide sequence ID" value="NZ_BAABFT010000005.1"/>
</dbReference>
<protein>
    <submittedName>
        <fullName evidence="1">Uncharacterized protein</fullName>
    </submittedName>
</protein>
<dbReference type="EMBL" id="BAABFT010000005">
    <property type="protein sequence ID" value="GAA4323727.1"/>
    <property type="molecule type" value="Genomic_DNA"/>
</dbReference>
<accession>A0ABP8GGP2</accession>
<dbReference type="Proteomes" id="UP001500582">
    <property type="component" value="Unassembled WGS sequence"/>
</dbReference>
<evidence type="ECO:0000313" key="1">
    <source>
        <dbReference type="EMBL" id="GAA4323727.1"/>
    </source>
</evidence>
<keyword evidence="2" id="KW-1185">Reference proteome</keyword>
<organism evidence="1 2">
    <name type="scientific">Mucilaginibacter gynuensis</name>
    <dbReference type="NCBI Taxonomy" id="1302236"/>
    <lineage>
        <taxon>Bacteria</taxon>
        <taxon>Pseudomonadati</taxon>
        <taxon>Bacteroidota</taxon>
        <taxon>Sphingobacteriia</taxon>
        <taxon>Sphingobacteriales</taxon>
        <taxon>Sphingobacteriaceae</taxon>
        <taxon>Mucilaginibacter</taxon>
    </lineage>
</organism>
<sequence>MLVKTPSAAILILALFSCNRPDVPVLAPEYLHNVKNLKVITSMINTKDSTISILYGNEQALRFSGDTLNGHQPGEEFEMVTWEQKPMPHWYGTNMNGRILFIETVKVNAGTANGVNFKYALKQGPAAPFIKPKSHQADRINLITRQVAAVFPF</sequence>
<gene>
    <name evidence="1" type="ORF">GCM10023149_24870</name>
</gene>